<dbReference type="InterPro" id="IPR036250">
    <property type="entry name" value="AcylCo_DH-like_C"/>
</dbReference>
<dbReference type="Gene3D" id="1.10.540.10">
    <property type="entry name" value="Acyl-CoA dehydrogenase/oxidase, N-terminal domain"/>
    <property type="match status" value="1"/>
</dbReference>
<dbReference type="Gene3D" id="2.40.110.10">
    <property type="entry name" value="Butyryl-CoA Dehydrogenase, subunit A, domain 2"/>
    <property type="match status" value="1"/>
</dbReference>
<dbReference type="GO" id="GO:0006631">
    <property type="term" value="P:fatty acid metabolic process"/>
    <property type="evidence" value="ECO:0007669"/>
    <property type="project" value="UniProtKB-ARBA"/>
</dbReference>
<dbReference type="GO" id="GO:0003995">
    <property type="term" value="F:acyl-CoA dehydrogenase activity"/>
    <property type="evidence" value="ECO:0007669"/>
    <property type="project" value="TreeGrafter"/>
</dbReference>
<dbReference type="SUPFAM" id="SSF56645">
    <property type="entry name" value="Acyl-CoA dehydrogenase NM domain-like"/>
    <property type="match status" value="1"/>
</dbReference>
<name>A0A1B6MSJ1_9HEMI</name>
<evidence type="ECO:0000256" key="5">
    <source>
        <dbReference type="ARBA" id="ARBA00022827"/>
    </source>
</evidence>
<keyword evidence="5 9" id="KW-0274">FAD</keyword>
<dbReference type="AlphaFoldDB" id="A0A1B6MSJ1"/>
<comment type="cofactor">
    <cofactor evidence="1 9">
        <name>FAD</name>
        <dbReference type="ChEBI" id="CHEBI:57692"/>
    </cofactor>
</comment>
<evidence type="ECO:0000259" key="13">
    <source>
        <dbReference type="Pfam" id="PF21343"/>
    </source>
</evidence>
<evidence type="ECO:0000256" key="6">
    <source>
        <dbReference type="ARBA" id="ARBA00022946"/>
    </source>
</evidence>
<comment type="similarity">
    <text evidence="3 9">Belongs to the acyl-CoA dehydrogenase family.</text>
</comment>
<keyword evidence="8" id="KW-0496">Mitochondrion</keyword>
<dbReference type="InterPro" id="IPR046373">
    <property type="entry name" value="Acyl-CoA_Oxase/DH_mid-dom_sf"/>
</dbReference>
<dbReference type="InterPro" id="IPR009075">
    <property type="entry name" value="AcylCo_DH/oxidase_C"/>
</dbReference>
<dbReference type="InterPro" id="IPR037069">
    <property type="entry name" value="AcylCoA_DH/ox_N_sf"/>
</dbReference>
<keyword evidence="6" id="KW-0809">Transit peptide</keyword>
<evidence type="ECO:0008006" key="15">
    <source>
        <dbReference type="Google" id="ProtNLM"/>
    </source>
</evidence>
<evidence type="ECO:0000256" key="2">
    <source>
        <dbReference type="ARBA" id="ARBA00004173"/>
    </source>
</evidence>
<gene>
    <name evidence="14" type="ORF">g.20864</name>
</gene>
<accession>A0A1B6MSJ1</accession>
<dbReference type="GO" id="GO:0050660">
    <property type="term" value="F:flavin adenine dinucleotide binding"/>
    <property type="evidence" value="ECO:0007669"/>
    <property type="project" value="InterPro"/>
</dbReference>
<organism evidence="14">
    <name type="scientific">Graphocephala atropunctata</name>
    <dbReference type="NCBI Taxonomy" id="36148"/>
    <lineage>
        <taxon>Eukaryota</taxon>
        <taxon>Metazoa</taxon>
        <taxon>Ecdysozoa</taxon>
        <taxon>Arthropoda</taxon>
        <taxon>Hexapoda</taxon>
        <taxon>Insecta</taxon>
        <taxon>Pterygota</taxon>
        <taxon>Neoptera</taxon>
        <taxon>Paraneoptera</taxon>
        <taxon>Hemiptera</taxon>
        <taxon>Auchenorrhyncha</taxon>
        <taxon>Membracoidea</taxon>
        <taxon>Cicadellidae</taxon>
        <taxon>Cicadellinae</taxon>
        <taxon>Cicadellini</taxon>
        <taxon>Graphocephala</taxon>
    </lineage>
</organism>
<dbReference type="InterPro" id="IPR006091">
    <property type="entry name" value="Acyl-CoA_Oxase/DH_mid-dom"/>
</dbReference>
<dbReference type="InterPro" id="IPR009100">
    <property type="entry name" value="AcylCoA_DH/oxidase_NM_dom_sf"/>
</dbReference>
<dbReference type="Gene3D" id="1.20.140.10">
    <property type="entry name" value="Butyryl-CoA Dehydrogenase, subunit A, domain 3"/>
    <property type="match status" value="2"/>
</dbReference>
<dbReference type="FunFam" id="1.10.540.10:FF:000001">
    <property type="entry name" value="Very long-chain-specific acyl-CoA dehydrogenase, mitochondrial"/>
    <property type="match status" value="1"/>
</dbReference>
<comment type="subcellular location">
    <subcellularLocation>
        <location evidence="2">Mitochondrion</location>
    </subcellularLocation>
</comment>
<evidence type="ECO:0000256" key="9">
    <source>
        <dbReference type="RuleBase" id="RU362125"/>
    </source>
</evidence>
<dbReference type="InterPro" id="IPR049448">
    <property type="entry name" value="ACAD9/ACADV-like_C"/>
</dbReference>
<evidence type="ECO:0000256" key="8">
    <source>
        <dbReference type="ARBA" id="ARBA00023128"/>
    </source>
</evidence>
<reference evidence="14" key="1">
    <citation type="submission" date="2015-11" db="EMBL/GenBank/DDBJ databases">
        <title>De novo transcriptome assembly of four potential Pierce s Disease insect vectors from Arizona vineyards.</title>
        <authorList>
            <person name="Tassone E.E."/>
        </authorList>
    </citation>
    <scope>NUCLEOTIDE SEQUENCE</scope>
</reference>
<dbReference type="PANTHER" id="PTHR43884:SF9">
    <property type="entry name" value="COMPLEX I ASSEMBLY FACTOR ACAD9, MITOCHONDRIAL"/>
    <property type="match status" value="1"/>
</dbReference>
<keyword evidence="4 9" id="KW-0285">Flavoprotein</keyword>
<evidence type="ECO:0000256" key="4">
    <source>
        <dbReference type="ARBA" id="ARBA00022630"/>
    </source>
</evidence>
<evidence type="ECO:0000259" key="12">
    <source>
        <dbReference type="Pfam" id="PF02771"/>
    </source>
</evidence>
<evidence type="ECO:0000256" key="7">
    <source>
        <dbReference type="ARBA" id="ARBA00023002"/>
    </source>
</evidence>
<evidence type="ECO:0000256" key="1">
    <source>
        <dbReference type="ARBA" id="ARBA00001974"/>
    </source>
</evidence>
<dbReference type="Pfam" id="PF02770">
    <property type="entry name" value="Acyl-CoA_dh_M"/>
    <property type="match status" value="1"/>
</dbReference>
<feature type="domain" description="Acyl-CoA dehydrogenase/oxidase C-terminal" evidence="10">
    <location>
        <begin position="302"/>
        <end position="445"/>
    </location>
</feature>
<evidence type="ECO:0000259" key="10">
    <source>
        <dbReference type="Pfam" id="PF00441"/>
    </source>
</evidence>
<dbReference type="GO" id="GO:0005739">
    <property type="term" value="C:mitochondrion"/>
    <property type="evidence" value="ECO:0007669"/>
    <property type="project" value="UniProtKB-SubCell"/>
</dbReference>
<proteinExistence type="inferred from homology"/>
<keyword evidence="7 9" id="KW-0560">Oxidoreductase</keyword>
<dbReference type="EMBL" id="GEBQ01001099">
    <property type="protein sequence ID" value="JAT38878.1"/>
    <property type="molecule type" value="Transcribed_RNA"/>
</dbReference>
<evidence type="ECO:0000256" key="3">
    <source>
        <dbReference type="ARBA" id="ARBA00009347"/>
    </source>
</evidence>
<dbReference type="Pfam" id="PF21343">
    <property type="entry name" value="ACAD9-ACADV_C"/>
    <property type="match status" value="1"/>
</dbReference>
<feature type="domain" description="Acyl-CoA oxidase/dehydrogenase middle" evidence="11">
    <location>
        <begin position="187"/>
        <end position="288"/>
    </location>
</feature>
<evidence type="ECO:0000259" key="11">
    <source>
        <dbReference type="Pfam" id="PF02770"/>
    </source>
</evidence>
<protein>
    <recommendedName>
        <fullName evidence="15">Acyl-CoA dehydrogenase family member 9, mitochondrial</fullName>
    </recommendedName>
</protein>
<evidence type="ECO:0000313" key="14">
    <source>
        <dbReference type="EMBL" id="JAT38878.1"/>
    </source>
</evidence>
<feature type="domain" description="ACAD9/ACADV-like C-terminal" evidence="13">
    <location>
        <begin position="503"/>
        <end position="597"/>
    </location>
</feature>
<dbReference type="Pfam" id="PF02771">
    <property type="entry name" value="Acyl-CoA_dh_N"/>
    <property type="match status" value="1"/>
</dbReference>
<feature type="domain" description="Acyl-CoA dehydrogenase/oxidase N-terminal" evidence="12">
    <location>
        <begin position="84"/>
        <end position="183"/>
    </location>
</feature>
<dbReference type="PANTHER" id="PTHR43884">
    <property type="entry name" value="ACYL-COA DEHYDROGENASE"/>
    <property type="match status" value="1"/>
</dbReference>
<dbReference type="SUPFAM" id="SSF47203">
    <property type="entry name" value="Acyl-CoA dehydrogenase C-terminal domain-like"/>
    <property type="match status" value="1"/>
</dbReference>
<sequence>MLSRKVTGSLTKINFLSWNVLRCLSDQSLVVAKKSGASLKISKKPQRPPFMKNVFIGMFDMEMLAYPELEKEELIELRRRVEPCKDYFKNNVDPKALSLLKMVPHEIMESLKNLGLFGQTVPNLYGGSDQGAVESALISEIIAKDLDVALMLYSHNYLGAQSLLLYGSEHQKLKYLPKLASGEWIAAFCMSENVSSSDLVSLTVQVAPAADNSEDFLLNGKKQWVINGSNANLFVVVAKSSYKMHTGQQIPAMRLVLVERDAPGVTVTQALDHVGLNASNICEVHFKDTPIQKDCFIGEEIRGFEMCSQILNSGRYNIGAITVSLLKNMLGSASDFIVSRKQFDKPLVEREHIQDKVADIATTIYALESMTYHTASILDKFESPDCSLELAIIKVFSFTEGRRCLDKIMELMGGRAFLSSEITQKYFRDFRTMEVFDGTTDVANLFISLIGLQHAGDSMNETVSKLRNPFEYPNFMLKRFFTNRKHVNDNPKLTLKLYEQLHPSLTDSANELEYCVLRFQFAVLTIFGRYGSDVVNQQIELMRLADAAIRIYAMTAVLARASRSYCIGLRNAESEVKYAMKICSSYKRIVRDELNDLIDGLVVSGDVYSLNFGPEIFRHHGYFLEHPLERSY</sequence>
<dbReference type="Pfam" id="PF00441">
    <property type="entry name" value="Acyl-CoA_dh_1"/>
    <property type="match status" value="1"/>
</dbReference>
<dbReference type="InterPro" id="IPR013786">
    <property type="entry name" value="AcylCoA_DH/ox_N"/>
</dbReference>